<proteinExistence type="predicted"/>
<keyword evidence="2" id="KW-1185">Reference proteome</keyword>
<dbReference type="Proteomes" id="UP000250235">
    <property type="component" value="Unassembled WGS sequence"/>
</dbReference>
<sequence>MTLTIRLRYLFRHLEDISSRKLTLSRYPSYCSVAYFLQLPVVGSSDRSKSGRAGLLLSRLFFLYLFRRLGVSSKRIVKEATLCSLLAFEQICFSVQVSDLSARDIVVVIVAQKVKDSCIEDERQYRTPHLPAGLLIPVMSRVGSSNVS</sequence>
<dbReference type="EMBL" id="KV016795">
    <property type="protein sequence ID" value="KZV19154.1"/>
    <property type="molecule type" value="Genomic_DNA"/>
</dbReference>
<name>A0A2Z7AIX3_9LAMI</name>
<gene>
    <name evidence="1" type="ORF">F511_10045</name>
</gene>
<dbReference type="AlphaFoldDB" id="A0A2Z7AIX3"/>
<accession>A0A2Z7AIX3</accession>
<organism evidence="1 2">
    <name type="scientific">Dorcoceras hygrometricum</name>
    <dbReference type="NCBI Taxonomy" id="472368"/>
    <lineage>
        <taxon>Eukaryota</taxon>
        <taxon>Viridiplantae</taxon>
        <taxon>Streptophyta</taxon>
        <taxon>Embryophyta</taxon>
        <taxon>Tracheophyta</taxon>
        <taxon>Spermatophyta</taxon>
        <taxon>Magnoliopsida</taxon>
        <taxon>eudicotyledons</taxon>
        <taxon>Gunneridae</taxon>
        <taxon>Pentapetalae</taxon>
        <taxon>asterids</taxon>
        <taxon>lamiids</taxon>
        <taxon>Lamiales</taxon>
        <taxon>Gesneriaceae</taxon>
        <taxon>Didymocarpoideae</taxon>
        <taxon>Trichosporeae</taxon>
        <taxon>Loxocarpinae</taxon>
        <taxon>Dorcoceras</taxon>
    </lineage>
</organism>
<reference evidence="1 2" key="1">
    <citation type="journal article" date="2015" name="Proc. Natl. Acad. Sci. U.S.A.">
        <title>The resurrection genome of Boea hygrometrica: A blueprint for survival of dehydration.</title>
        <authorList>
            <person name="Xiao L."/>
            <person name="Yang G."/>
            <person name="Zhang L."/>
            <person name="Yang X."/>
            <person name="Zhao S."/>
            <person name="Ji Z."/>
            <person name="Zhou Q."/>
            <person name="Hu M."/>
            <person name="Wang Y."/>
            <person name="Chen M."/>
            <person name="Xu Y."/>
            <person name="Jin H."/>
            <person name="Xiao X."/>
            <person name="Hu G."/>
            <person name="Bao F."/>
            <person name="Hu Y."/>
            <person name="Wan P."/>
            <person name="Li L."/>
            <person name="Deng X."/>
            <person name="Kuang T."/>
            <person name="Xiang C."/>
            <person name="Zhu J.K."/>
            <person name="Oliver M.J."/>
            <person name="He Y."/>
        </authorList>
    </citation>
    <scope>NUCLEOTIDE SEQUENCE [LARGE SCALE GENOMIC DNA]</scope>
    <source>
        <strain evidence="2">cv. XS01</strain>
    </source>
</reference>
<protein>
    <submittedName>
        <fullName evidence="1">Uncharacterized protein</fullName>
    </submittedName>
</protein>
<evidence type="ECO:0000313" key="2">
    <source>
        <dbReference type="Proteomes" id="UP000250235"/>
    </source>
</evidence>
<evidence type="ECO:0000313" key="1">
    <source>
        <dbReference type="EMBL" id="KZV19154.1"/>
    </source>
</evidence>